<organism evidence="2 3">
    <name type="scientific">Candidatus Nitronauta litoralis</name>
    <dbReference type="NCBI Taxonomy" id="2705533"/>
    <lineage>
        <taxon>Bacteria</taxon>
        <taxon>Pseudomonadati</taxon>
        <taxon>Nitrospinota/Tectimicrobiota group</taxon>
        <taxon>Nitrospinota</taxon>
        <taxon>Nitrospinia</taxon>
        <taxon>Nitrospinales</taxon>
        <taxon>Nitrospinaceae</taxon>
        <taxon>Candidatus Nitronauta</taxon>
    </lineage>
</organism>
<accession>A0A7T0FYN1</accession>
<gene>
    <name evidence="2" type="ORF">G3M70_00285</name>
</gene>
<evidence type="ECO:0000256" key="1">
    <source>
        <dbReference type="SAM" id="SignalP"/>
    </source>
</evidence>
<dbReference type="KEGG" id="nli:G3M70_00285"/>
<keyword evidence="1" id="KW-0732">Signal</keyword>
<sequence>MPVPHFKTSVVTAIALLLAFTPLANASDLATCLKKVADEDLNQKISFQGQMRDIIISKQADLNTLATLQHDFQVALGKNRSNRLKYLVDHNIDRISTNELSQFRNFDWTEEDQEGFLKADTYNQEQLSQIFELKRKNQNHPDWPKMREFMEKHLRGSKEFQDLMKTFAGTQANTESQLKSCSN</sequence>
<evidence type="ECO:0000313" key="2">
    <source>
        <dbReference type="EMBL" id="QPJ60409.1"/>
    </source>
</evidence>
<feature type="signal peptide" evidence="1">
    <location>
        <begin position="1"/>
        <end position="26"/>
    </location>
</feature>
<dbReference type="Proteomes" id="UP000594688">
    <property type="component" value="Chromosome"/>
</dbReference>
<evidence type="ECO:0008006" key="4">
    <source>
        <dbReference type="Google" id="ProtNLM"/>
    </source>
</evidence>
<dbReference type="EMBL" id="CP048685">
    <property type="protein sequence ID" value="QPJ60409.1"/>
    <property type="molecule type" value="Genomic_DNA"/>
</dbReference>
<proteinExistence type="predicted"/>
<protein>
    <recommendedName>
        <fullName evidence="4">DUF4142 domain-containing protein</fullName>
    </recommendedName>
</protein>
<reference evidence="2 3" key="1">
    <citation type="submission" date="2020-02" db="EMBL/GenBank/DDBJ databases">
        <title>Genomic and physiological characterization of two novel Nitrospinaceae genera.</title>
        <authorList>
            <person name="Mueller A.J."/>
            <person name="Jung M.-Y."/>
            <person name="Strachan C.R."/>
            <person name="Herbold C.W."/>
            <person name="Kirkegaard R.H."/>
            <person name="Daims H."/>
        </authorList>
    </citation>
    <scope>NUCLEOTIDE SEQUENCE [LARGE SCALE GENOMIC DNA]</scope>
    <source>
        <strain evidence="2">EB</strain>
    </source>
</reference>
<feature type="chain" id="PRO_5032454925" description="DUF4142 domain-containing protein" evidence="1">
    <location>
        <begin position="27"/>
        <end position="183"/>
    </location>
</feature>
<name>A0A7T0FYN1_9BACT</name>
<dbReference type="AlphaFoldDB" id="A0A7T0FYN1"/>
<evidence type="ECO:0000313" key="3">
    <source>
        <dbReference type="Proteomes" id="UP000594688"/>
    </source>
</evidence>